<keyword evidence="5" id="KW-1185">Reference proteome</keyword>
<reference evidence="4 7" key="4">
    <citation type="submission" date="2018-08" db="EMBL/GenBank/DDBJ databases">
        <title>Recombination of ecologically and evolutionarily significant loci maintains genetic cohesion in the Pseudomonas syringae species complex.</title>
        <authorList>
            <person name="Dillon M."/>
            <person name="Thakur S."/>
            <person name="Almeida R.N.D."/>
            <person name="Weir B.S."/>
            <person name="Guttman D.S."/>
        </authorList>
    </citation>
    <scope>NUCLEOTIDE SEQUENCE [LARGE SCALE GENOMIC DNA]</scope>
    <source>
        <strain evidence="4 7">ICMP 3402</strain>
    </source>
</reference>
<evidence type="ECO:0000313" key="3">
    <source>
        <dbReference type="EMBL" id="KPX71795.1"/>
    </source>
</evidence>
<dbReference type="EMBL" id="LGLK01000023">
    <property type="protein sequence ID" value="KPC20625.1"/>
    <property type="molecule type" value="Genomic_DNA"/>
</dbReference>
<dbReference type="RefSeq" id="WP_005741027.1">
    <property type="nucleotide sequence ID" value="NZ_CP075686.1"/>
</dbReference>
<protein>
    <submittedName>
        <fullName evidence="3">GDP-6-deoxy-D-lyxo-4-hexulose reductase</fullName>
    </submittedName>
</protein>
<evidence type="ECO:0000259" key="1">
    <source>
        <dbReference type="Pfam" id="PF16363"/>
    </source>
</evidence>
<feature type="domain" description="NAD(P)-binding" evidence="1">
    <location>
        <begin position="5"/>
        <end position="304"/>
    </location>
</feature>
<evidence type="ECO:0000313" key="2">
    <source>
        <dbReference type="EMBL" id="KPC20625.1"/>
    </source>
</evidence>
<name>A0A0N0X5D9_PSEAV</name>
<accession>A0A0N0X5D9</accession>
<gene>
    <name evidence="2" type="ORF">AC499_5110</name>
    <name evidence="3" type="ORF">ALO35_01459</name>
    <name evidence="4" type="ORF">ALP33_01537</name>
</gene>
<dbReference type="Proteomes" id="UP000271817">
    <property type="component" value="Unassembled WGS sequence"/>
</dbReference>
<dbReference type="Proteomes" id="UP000037943">
    <property type="component" value="Unassembled WGS sequence"/>
</dbReference>
<dbReference type="PANTHER" id="PTHR43000">
    <property type="entry name" value="DTDP-D-GLUCOSE 4,6-DEHYDRATASE-RELATED"/>
    <property type="match status" value="1"/>
</dbReference>
<dbReference type="SUPFAM" id="SSF51735">
    <property type="entry name" value="NAD(P)-binding Rossmann-fold domains"/>
    <property type="match status" value="1"/>
</dbReference>
<comment type="caution">
    <text evidence="3">The sequence shown here is derived from an EMBL/GenBank/DDBJ whole genome shotgun (WGS) entry which is preliminary data.</text>
</comment>
<dbReference type="InterPro" id="IPR016040">
    <property type="entry name" value="NAD(P)-bd_dom"/>
</dbReference>
<dbReference type="Gene3D" id="3.90.25.10">
    <property type="entry name" value="UDP-galactose 4-epimerase, domain 1"/>
    <property type="match status" value="1"/>
</dbReference>
<sequence>MSRILLTGANGFVGKALHKRLLEENHEVFGTVRSSSDSLMSDQQYSLLDVCNRDEVDEVVQRVKPTHLVHLAAISSVANSFKDPLLTWNTNIIGTLNLMESLKKNTPDCFVLFVSSSEVYGESFKTGELLTEEAVCHPMNPYAASKLAAEIAVKQYLRQGQRGVIVRPFNHIGPGQSVNFVTASFARQIALIEAGLQPLVLRVGNLEASRDFLDVNDVCDAYVKILGQSQSTFAHAVYNISSGSTRKIQTVLDELLAQTSHPIEIQTDQERLRPSDIPVAAGSNARIHTDLGWSPATPFSQTLASVLNYWREQTSSSK</sequence>
<reference evidence="2 5" key="3">
    <citation type="submission" date="2015-10" db="EMBL/GenBank/DDBJ databases">
        <title>Comparative genomics and high-throughput reverse genetic screens identify a new phytobacterial MAMP and an Arabidopsis receptor required for immune elicitation.</title>
        <authorList>
            <person name="Mott G.A."/>
            <person name="Thakur S."/>
            <person name="Wang P.W."/>
            <person name="Desveaux D."/>
            <person name="Guttman D.S."/>
        </authorList>
    </citation>
    <scope>NUCLEOTIDE SEQUENCE [LARGE SCALE GENOMIC DNA]</scope>
    <source>
        <strain evidence="2 5">107</strain>
    </source>
</reference>
<dbReference type="Gene3D" id="3.40.50.720">
    <property type="entry name" value="NAD(P)-binding Rossmann-like Domain"/>
    <property type="match status" value="1"/>
</dbReference>
<evidence type="ECO:0000313" key="4">
    <source>
        <dbReference type="EMBL" id="RMU19329.1"/>
    </source>
</evidence>
<dbReference type="Pfam" id="PF16363">
    <property type="entry name" value="GDP_Man_Dehyd"/>
    <property type="match status" value="1"/>
</dbReference>
<organism evidence="3 6">
    <name type="scientific">Pseudomonas amygdali pv. lachrymans</name>
    <name type="common">Pseudomonas syringae pv. lachrymans</name>
    <dbReference type="NCBI Taxonomy" id="53707"/>
    <lineage>
        <taxon>Bacteria</taxon>
        <taxon>Pseudomonadati</taxon>
        <taxon>Pseudomonadota</taxon>
        <taxon>Gammaproteobacteria</taxon>
        <taxon>Pseudomonadales</taxon>
        <taxon>Pseudomonadaceae</taxon>
        <taxon>Pseudomonas</taxon>
        <taxon>Pseudomonas amygdali</taxon>
    </lineage>
</organism>
<evidence type="ECO:0000313" key="6">
    <source>
        <dbReference type="Proteomes" id="UP000050265"/>
    </source>
</evidence>
<evidence type="ECO:0000313" key="5">
    <source>
        <dbReference type="Proteomes" id="UP000037943"/>
    </source>
</evidence>
<dbReference type="InterPro" id="IPR036291">
    <property type="entry name" value="NAD(P)-bd_dom_sf"/>
</dbReference>
<proteinExistence type="predicted"/>
<evidence type="ECO:0000313" key="7">
    <source>
        <dbReference type="Proteomes" id="UP000271817"/>
    </source>
</evidence>
<dbReference type="PATRIC" id="fig|53707.7.peg.5505"/>
<reference evidence="2 5" key="1">
    <citation type="submission" date="2015-07" db="EMBL/GenBank/DDBJ databases">
        <authorList>
            <person name="O'Brien H.E."/>
            <person name="Thakur S."/>
            <person name="Gong Y."/>
            <person name="Wang P.W."/>
            <person name="Guttman D.S."/>
        </authorList>
    </citation>
    <scope>NUCLEOTIDE SEQUENCE [LARGE SCALE GENOMIC DNA]</scope>
    <source>
        <strain evidence="2 5">107</strain>
    </source>
</reference>
<dbReference type="AlphaFoldDB" id="A0A0N0X5D9"/>
<dbReference type="Proteomes" id="UP000050265">
    <property type="component" value="Unassembled WGS sequence"/>
</dbReference>
<reference evidence="3 6" key="2">
    <citation type="submission" date="2015-09" db="EMBL/GenBank/DDBJ databases">
        <title>Genome announcement of multiple Pseudomonas syringae strains.</title>
        <authorList>
            <person name="Thakur S."/>
            <person name="Wang P.W."/>
            <person name="Gong Y."/>
            <person name="Weir B.S."/>
            <person name="Guttman D.S."/>
        </authorList>
    </citation>
    <scope>NUCLEOTIDE SEQUENCE [LARGE SCALE GENOMIC DNA]</scope>
    <source>
        <strain evidence="3 6">ICMP3507</strain>
    </source>
</reference>
<dbReference type="EMBL" id="RBTW01000162">
    <property type="protein sequence ID" value="RMU19329.1"/>
    <property type="molecule type" value="Genomic_DNA"/>
</dbReference>
<dbReference type="EMBL" id="LJQP01000164">
    <property type="protein sequence ID" value="KPX71795.1"/>
    <property type="molecule type" value="Genomic_DNA"/>
</dbReference>